<proteinExistence type="predicted"/>
<accession>A0A1L7WXE1</accession>
<dbReference type="AlphaFoldDB" id="A0A1L7WXE1"/>
<keyword evidence="2" id="KW-1185">Reference proteome</keyword>
<name>A0A1L7WXE1_9HELO</name>
<dbReference type="EMBL" id="FJOG01000010">
    <property type="protein sequence ID" value="CZR57438.1"/>
    <property type="molecule type" value="Genomic_DNA"/>
</dbReference>
<reference evidence="1 2" key="1">
    <citation type="submission" date="2016-03" db="EMBL/GenBank/DDBJ databases">
        <authorList>
            <person name="Ploux O."/>
        </authorList>
    </citation>
    <scope>NUCLEOTIDE SEQUENCE [LARGE SCALE GENOMIC DNA]</scope>
    <source>
        <strain evidence="1 2">UAMH 11012</strain>
    </source>
</reference>
<protein>
    <submittedName>
        <fullName evidence="1">Uncharacterized protein</fullName>
    </submittedName>
</protein>
<sequence length="165" mass="18365">MTDLTIEEIIRVLRAKDFALCKRDVQNQLSFASCGECRELHCGVVQYGTSGDQVIQVLPFSEGGTEPGPENFDQSMFGWTWRLNRILAPEGFALAKKKSRREDVSFDLVDFECYEKIWDFLVWALDGSTIEASCESGSLPSIQIMGASQVESSPSINDVPSLQSD</sequence>
<organism evidence="1 2">
    <name type="scientific">Phialocephala subalpina</name>
    <dbReference type="NCBI Taxonomy" id="576137"/>
    <lineage>
        <taxon>Eukaryota</taxon>
        <taxon>Fungi</taxon>
        <taxon>Dikarya</taxon>
        <taxon>Ascomycota</taxon>
        <taxon>Pezizomycotina</taxon>
        <taxon>Leotiomycetes</taxon>
        <taxon>Helotiales</taxon>
        <taxon>Mollisiaceae</taxon>
        <taxon>Phialocephala</taxon>
        <taxon>Phialocephala fortinii species complex</taxon>
    </lineage>
</organism>
<evidence type="ECO:0000313" key="2">
    <source>
        <dbReference type="Proteomes" id="UP000184330"/>
    </source>
</evidence>
<dbReference type="Proteomes" id="UP000184330">
    <property type="component" value="Unassembled WGS sequence"/>
</dbReference>
<gene>
    <name evidence="1" type="ORF">PAC_07327</name>
</gene>
<evidence type="ECO:0000313" key="1">
    <source>
        <dbReference type="EMBL" id="CZR57438.1"/>
    </source>
</evidence>